<reference evidence="2 3" key="1">
    <citation type="submission" date="2018-08" db="EMBL/GenBank/DDBJ databases">
        <title>Draft genome of the lignicolous fungus Coniochaeta pulveracea.</title>
        <authorList>
            <person name="Borstlap C.J."/>
            <person name="De Witt R.N."/>
            <person name="Botha A."/>
            <person name="Volschenk H."/>
        </authorList>
    </citation>
    <scope>NUCLEOTIDE SEQUENCE [LARGE SCALE GENOMIC DNA]</scope>
    <source>
        <strain evidence="2 3">CAB683</strain>
    </source>
</reference>
<name>A0A420YNE5_9PEZI</name>
<evidence type="ECO:0000256" key="1">
    <source>
        <dbReference type="SAM" id="MobiDB-lite"/>
    </source>
</evidence>
<keyword evidence="3" id="KW-1185">Reference proteome</keyword>
<dbReference type="Proteomes" id="UP000275385">
    <property type="component" value="Unassembled WGS sequence"/>
</dbReference>
<gene>
    <name evidence="2" type="ORF">DL546_009846</name>
</gene>
<evidence type="ECO:0000313" key="2">
    <source>
        <dbReference type="EMBL" id="RKU49325.1"/>
    </source>
</evidence>
<feature type="compositionally biased region" description="Gly residues" evidence="1">
    <location>
        <begin position="123"/>
        <end position="139"/>
    </location>
</feature>
<dbReference type="AlphaFoldDB" id="A0A420YNE5"/>
<feature type="region of interest" description="Disordered" evidence="1">
    <location>
        <begin position="108"/>
        <end position="153"/>
    </location>
</feature>
<evidence type="ECO:0000313" key="3">
    <source>
        <dbReference type="Proteomes" id="UP000275385"/>
    </source>
</evidence>
<sequence>MNIHNPELFTMYGTTREFAFGNDVSPRPVSSLYSQDARSPTLRPEPLASVQSLQSLDRWLEKLLDTLAARYEERQALRIAWTASEESIRNLKYQFYISRAAGGAVQGQNDARSEGLRVDPGTAVGGIGRGQGGGAGGNLQEGKLHLTVSDGKA</sequence>
<dbReference type="EMBL" id="QVQW01000002">
    <property type="protein sequence ID" value="RKU49325.1"/>
    <property type="molecule type" value="Genomic_DNA"/>
</dbReference>
<organism evidence="2 3">
    <name type="scientific">Coniochaeta pulveracea</name>
    <dbReference type="NCBI Taxonomy" id="177199"/>
    <lineage>
        <taxon>Eukaryota</taxon>
        <taxon>Fungi</taxon>
        <taxon>Dikarya</taxon>
        <taxon>Ascomycota</taxon>
        <taxon>Pezizomycotina</taxon>
        <taxon>Sordariomycetes</taxon>
        <taxon>Sordariomycetidae</taxon>
        <taxon>Coniochaetales</taxon>
        <taxon>Coniochaetaceae</taxon>
        <taxon>Coniochaeta</taxon>
    </lineage>
</organism>
<protein>
    <submittedName>
        <fullName evidence="2">Uncharacterized protein</fullName>
    </submittedName>
</protein>
<comment type="caution">
    <text evidence="2">The sequence shown here is derived from an EMBL/GenBank/DDBJ whole genome shotgun (WGS) entry which is preliminary data.</text>
</comment>
<accession>A0A420YNE5</accession>
<proteinExistence type="predicted"/>